<dbReference type="EMBL" id="CAADFT010000054">
    <property type="protein sequence ID" value="VFK45757.1"/>
    <property type="molecule type" value="Genomic_DNA"/>
</dbReference>
<name>A0A450YW20_9GAMM</name>
<proteinExistence type="predicted"/>
<sequence length="136" mass="15175">MLPFYIPVVMFRVVFFLSFSIRNIDNPLQWRRWAYIPETTTRQSGREAALIGPRNETMAESIAQNEYDLLFGHDVFRSITPPPGRDALSKMLNDPVLDADVAPCQGNSPGSLANKTFGEIRKAASQCADSLRAIGE</sequence>
<reference evidence="1" key="1">
    <citation type="submission" date="2019-02" db="EMBL/GenBank/DDBJ databases">
        <authorList>
            <person name="Gruber-Vodicka R. H."/>
            <person name="Seah K. B. B."/>
        </authorList>
    </citation>
    <scope>NUCLEOTIDE SEQUENCE</scope>
    <source>
        <strain evidence="1">BECK_BZ125</strain>
    </source>
</reference>
<evidence type="ECO:0000313" key="1">
    <source>
        <dbReference type="EMBL" id="VFK45757.1"/>
    </source>
</evidence>
<organism evidence="1">
    <name type="scientific">Candidatus Kentrum sp. TC</name>
    <dbReference type="NCBI Taxonomy" id="2126339"/>
    <lineage>
        <taxon>Bacteria</taxon>
        <taxon>Pseudomonadati</taxon>
        <taxon>Pseudomonadota</taxon>
        <taxon>Gammaproteobacteria</taxon>
        <taxon>Candidatus Kentrum</taxon>
    </lineage>
</organism>
<accession>A0A450YW20</accession>
<gene>
    <name evidence="1" type="ORF">BECKTC1821E_GA0114239_10544</name>
</gene>
<protein>
    <submittedName>
        <fullName evidence="1">Uncharacterized protein</fullName>
    </submittedName>
</protein>
<dbReference type="AlphaFoldDB" id="A0A450YW20"/>